<evidence type="ECO:0000259" key="6">
    <source>
        <dbReference type="Pfam" id="PF12842"/>
    </source>
</evidence>
<keyword evidence="2" id="KW-0678">Repressor</keyword>
<feature type="domain" description="CCR4-NOT transcription complex subunit 1" evidence="6">
    <location>
        <begin position="343"/>
        <end position="470"/>
    </location>
</feature>
<evidence type="ECO:0000259" key="7">
    <source>
        <dbReference type="Pfam" id="PF16415"/>
    </source>
</evidence>
<dbReference type="GO" id="GO:0000289">
    <property type="term" value="P:nuclear-transcribed mRNA poly(A) tail shortening"/>
    <property type="evidence" value="ECO:0007669"/>
    <property type="project" value="UniProtKB-ARBA"/>
</dbReference>
<evidence type="ECO:0000256" key="3">
    <source>
        <dbReference type="ARBA" id="ARBA00023015"/>
    </source>
</evidence>
<keyword evidence="4" id="KW-0804">Transcription</keyword>
<dbReference type="EMBL" id="QGNW01000175">
    <property type="protein sequence ID" value="RVW88302.1"/>
    <property type="molecule type" value="Genomic_DNA"/>
</dbReference>
<evidence type="ECO:0000256" key="4">
    <source>
        <dbReference type="ARBA" id="ARBA00023163"/>
    </source>
</evidence>
<dbReference type="GO" id="GO:0005634">
    <property type="term" value="C:nucleus"/>
    <property type="evidence" value="ECO:0007669"/>
    <property type="project" value="UniProtKB-SubCell"/>
</dbReference>
<dbReference type="PANTHER" id="PTHR13162">
    <property type="entry name" value="CCR4-NOT TRANSCRIPTION COMPLEX"/>
    <property type="match status" value="1"/>
</dbReference>
<dbReference type="InterPro" id="IPR024557">
    <property type="entry name" value="CNOT1_dom_4"/>
</dbReference>
<evidence type="ECO:0000256" key="2">
    <source>
        <dbReference type="ARBA" id="ARBA00022491"/>
    </source>
</evidence>
<sequence length="604" mass="67546">MQAPTSEIQDKISFLINNIASANIEAKAKEFTEILDEQYYPWFAQYMVMKRASIEPNFHDSYLKFLDKVNSKTLNKEIVKAAYENCKVLLRSELIKSSSEERSLLKKSGKLAWKVYHRQKSSTQGSRNRSQAYEKGLMIAVVPFTSKILEPCQSSLAYRPPNPWTMAILGLLVEIYALPNLKMNLKFDIEVLFKNLGVDMKEVKPTSLLKDRVREIEGNPDFSNKDVGASQPQMVSDINPGIMSTLSQVELQPDIVNSSHPGGHLNVMTQYPSGLHLASGSLTEDDKIATLSLGDRLPTGQGLSQVPPAQSPYSVGQIPAPIPNIGSHIIFNQKLGALGLHYFQRVVPIAMERAIKDIMAPIVQRSVTIATQTTKELVLKDYAMESDESRIYNAAHLMVASLAGSLAHVTCKEPLRGAITNQLRNSFQGLNIGTELLEQAVPLVTNDNLDLGCAVIENAATEKIEENVLVDLELDGLVREVMWDNSRVVAYNKVRCFTIFRIKERNKEFLGFDSCCWFNVLDYLVLIVVGLVNTLRTLWKLVISGKYEKEEGCLCLRGLREGYRVGVWKAIRCGLETFNCRTNFGVDNGRRVKFGWIGCAVAYP</sequence>
<evidence type="ECO:0000313" key="8">
    <source>
        <dbReference type="EMBL" id="RVW88302.1"/>
    </source>
</evidence>
<keyword evidence="5" id="KW-0539">Nucleus</keyword>
<dbReference type="PANTHER" id="PTHR13162:SF8">
    <property type="entry name" value="CCR4-NOT TRANSCRIPTION COMPLEX SUBUNIT 1"/>
    <property type="match status" value="1"/>
</dbReference>
<dbReference type="AlphaFoldDB" id="A0A438HV18"/>
<dbReference type="Pfam" id="PF16415">
    <property type="entry name" value="CNOT1_CAF1_bind"/>
    <property type="match status" value="1"/>
</dbReference>
<dbReference type="GO" id="GO:0030015">
    <property type="term" value="C:CCR4-NOT core complex"/>
    <property type="evidence" value="ECO:0007669"/>
    <property type="project" value="InterPro"/>
</dbReference>
<dbReference type="Pfam" id="PF12842">
    <property type="entry name" value="DUF3819"/>
    <property type="match status" value="1"/>
</dbReference>
<evidence type="ECO:0000256" key="1">
    <source>
        <dbReference type="ARBA" id="ARBA00004123"/>
    </source>
</evidence>
<accession>A0A438HV18</accession>
<evidence type="ECO:0000313" key="9">
    <source>
        <dbReference type="Proteomes" id="UP000288805"/>
    </source>
</evidence>
<dbReference type="Gene3D" id="1.25.40.180">
    <property type="match status" value="1"/>
</dbReference>
<organism evidence="8 9">
    <name type="scientific">Vitis vinifera</name>
    <name type="common">Grape</name>
    <dbReference type="NCBI Taxonomy" id="29760"/>
    <lineage>
        <taxon>Eukaryota</taxon>
        <taxon>Viridiplantae</taxon>
        <taxon>Streptophyta</taxon>
        <taxon>Embryophyta</taxon>
        <taxon>Tracheophyta</taxon>
        <taxon>Spermatophyta</taxon>
        <taxon>Magnoliopsida</taxon>
        <taxon>eudicotyledons</taxon>
        <taxon>Gunneridae</taxon>
        <taxon>Pentapetalae</taxon>
        <taxon>rosids</taxon>
        <taxon>Vitales</taxon>
        <taxon>Vitaceae</taxon>
        <taxon>Viteae</taxon>
        <taxon>Vitis</taxon>
    </lineage>
</organism>
<comment type="subcellular location">
    <subcellularLocation>
        <location evidence="1">Nucleus</location>
    </subcellularLocation>
</comment>
<reference evidence="8 9" key="1">
    <citation type="journal article" date="2018" name="PLoS Genet.">
        <title>Population sequencing reveals clonal diversity and ancestral inbreeding in the grapevine cultivar Chardonnay.</title>
        <authorList>
            <person name="Roach M.J."/>
            <person name="Johnson D.L."/>
            <person name="Bohlmann J."/>
            <person name="van Vuuren H.J."/>
            <person name="Jones S.J."/>
            <person name="Pretorius I.S."/>
            <person name="Schmidt S.A."/>
            <person name="Borneman A.R."/>
        </authorList>
    </citation>
    <scope>NUCLEOTIDE SEQUENCE [LARGE SCALE GENOMIC DNA]</scope>
    <source>
        <strain evidence="9">cv. Chardonnay</strain>
        <tissue evidence="8">Leaf</tissue>
    </source>
</reference>
<keyword evidence="3" id="KW-0805">Transcription regulation</keyword>
<protein>
    <submittedName>
        <fullName evidence="8">CCR4-NOT transcription complex subunit 1</fullName>
    </submittedName>
</protein>
<dbReference type="InterPro" id="IPR040398">
    <property type="entry name" value="Not1"/>
</dbReference>
<comment type="caution">
    <text evidence="8">The sequence shown here is derived from an EMBL/GenBank/DDBJ whole genome shotgun (WGS) entry which is preliminary data.</text>
</comment>
<name>A0A438HV18_VITVI</name>
<dbReference type="Proteomes" id="UP000288805">
    <property type="component" value="Unassembled WGS sequence"/>
</dbReference>
<evidence type="ECO:0000256" key="5">
    <source>
        <dbReference type="ARBA" id="ARBA00023242"/>
    </source>
</evidence>
<feature type="domain" description="CCR4-NOT transcription complex subunit 1 CAF1-binding" evidence="7">
    <location>
        <begin position="2"/>
        <end position="215"/>
    </location>
</feature>
<dbReference type="GO" id="GO:0017148">
    <property type="term" value="P:negative regulation of translation"/>
    <property type="evidence" value="ECO:0007669"/>
    <property type="project" value="InterPro"/>
</dbReference>
<dbReference type="InterPro" id="IPR032191">
    <property type="entry name" value="CNOT1_CAF1_bind"/>
</dbReference>
<dbReference type="FunFam" id="1.25.40.180:FF:000012">
    <property type="entry name" value="Ccr4-Not transcription complex subunit"/>
    <property type="match status" value="1"/>
</dbReference>
<gene>
    <name evidence="8" type="primary">cnot1_1</name>
    <name evidence="8" type="ORF">CK203_038663</name>
</gene>
<proteinExistence type="predicted"/>